<dbReference type="Gene3D" id="1.10.287.950">
    <property type="entry name" value="Methyl-accepting chemotaxis protein"/>
    <property type="match status" value="1"/>
</dbReference>
<comment type="caution">
    <text evidence="1">The sequence shown here is derived from an EMBL/GenBank/DDBJ whole genome shotgun (WGS) entry which is preliminary data.</text>
</comment>
<organism evidence="1 2">
    <name type="scientific">Pararoseomonas baculiformis</name>
    <dbReference type="NCBI Taxonomy" id="2820812"/>
    <lineage>
        <taxon>Bacteria</taxon>
        <taxon>Pseudomonadati</taxon>
        <taxon>Pseudomonadota</taxon>
        <taxon>Alphaproteobacteria</taxon>
        <taxon>Acetobacterales</taxon>
        <taxon>Acetobacteraceae</taxon>
        <taxon>Pararoseomonas</taxon>
    </lineage>
</organism>
<evidence type="ECO:0000313" key="1">
    <source>
        <dbReference type="EMBL" id="MBP0447051.1"/>
    </source>
</evidence>
<dbReference type="EMBL" id="JAGIZB010000024">
    <property type="protein sequence ID" value="MBP0447051.1"/>
    <property type="molecule type" value="Genomic_DNA"/>
</dbReference>
<dbReference type="SUPFAM" id="SSF58104">
    <property type="entry name" value="Methyl-accepting chemotaxis protein (MCP) signaling domain"/>
    <property type="match status" value="1"/>
</dbReference>
<evidence type="ECO:0000313" key="2">
    <source>
        <dbReference type="Proteomes" id="UP000681594"/>
    </source>
</evidence>
<gene>
    <name evidence="1" type="ORF">J8J14_19945</name>
</gene>
<dbReference type="Proteomes" id="UP000681594">
    <property type="component" value="Unassembled WGS sequence"/>
</dbReference>
<reference evidence="1 2" key="1">
    <citation type="submission" date="2021-03" db="EMBL/GenBank/DDBJ databases">
        <authorList>
            <person name="So Y."/>
        </authorList>
    </citation>
    <scope>NUCLEOTIDE SEQUENCE [LARGE SCALE GENOMIC DNA]</scope>
    <source>
        <strain evidence="1 2">SSH11</strain>
    </source>
</reference>
<keyword evidence="2" id="KW-1185">Reference proteome</keyword>
<feature type="non-terminal residue" evidence="1">
    <location>
        <position position="1"/>
    </location>
</feature>
<proteinExistence type="predicted"/>
<sequence>QQMQAATTGAVEAIRGIGETVERTSGIATAIAAAVEEQGATTREIARSAAQVAGGTDVVNQAISGVRAAAEETGSAAAGMLSATEALAGQTAILREKSAGFLRAVRAA</sequence>
<accession>A0ABS4AJ46</accession>
<name>A0ABS4AJ46_9PROT</name>
<protein>
    <submittedName>
        <fullName evidence="1">Methyl-accepting chemotaxis protein</fullName>
    </submittedName>
</protein>